<feature type="compositionally biased region" description="Basic and acidic residues" evidence="1">
    <location>
        <begin position="44"/>
        <end position="53"/>
    </location>
</feature>
<evidence type="ECO:0000313" key="2">
    <source>
        <dbReference type="EMBL" id="HGQ85755.1"/>
    </source>
</evidence>
<dbReference type="EMBL" id="DSZN01000092">
    <property type="protein sequence ID" value="HGQ85755.1"/>
    <property type="molecule type" value="Genomic_DNA"/>
</dbReference>
<proteinExistence type="predicted"/>
<protein>
    <submittedName>
        <fullName evidence="2">Uncharacterized protein</fullName>
    </submittedName>
</protein>
<name>A0A7C4JRH6_9BACT</name>
<accession>A0A7C4JRH6</accession>
<sequence length="87" mass="9321">MKKVILALGVSLFIFAGNIYSYSESAIDQASGTSGDSYHATHGFSDEDARERAGQGFDTNRSSNLSGGGMEYIPMPNPKVDKEANQN</sequence>
<feature type="region of interest" description="Disordered" evidence="1">
    <location>
        <begin position="28"/>
        <end position="87"/>
    </location>
</feature>
<evidence type="ECO:0000256" key="1">
    <source>
        <dbReference type="SAM" id="MobiDB-lite"/>
    </source>
</evidence>
<dbReference type="AlphaFoldDB" id="A0A7C4JRH6"/>
<gene>
    <name evidence="2" type="ORF">ENT66_05345</name>
</gene>
<organism evidence="2">
    <name type="scientific">Thermodesulfobacterium geofontis</name>
    <dbReference type="NCBI Taxonomy" id="1295609"/>
    <lineage>
        <taxon>Bacteria</taxon>
        <taxon>Pseudomonadati</taxon>
        <taxon>Thermodesulfobacteriota</taxon>
        <taxon>Thermodesulfobacteria</taxon>
        <taxon>Thermodesulfobacteriales</taxon>
        <taxon>Thermodesulfobacteriaceae</taxon>
        <taxon>Thermodesulfobacterium</taxon>
    </lineage>
</organism>
<reference evidence="2" key="1">
    <citation type="journal article" date="2020" name="mSystems">
        <title>Genome- and Community-Level Interaction Insights into Carbon Utilization and Element Cycling Functions of Hydrothermarchaeota in Hydrothermal Sediment.</title>
        <authorList>
            <person name="Zhou Z."/>
            <person name="Liu Y."/>
            <person name="Xu W."/>
            <person name="Pan J."/>
            <person name="Luo Z.H."/>
            <person name="Li M."/>
        </authorList>
    </citation>
    <scope>NUCLEOTIDE SEQUENCE [LARGE SCALE GENOMIC DNA]</scope>
    <source>
        <strain evidence="2">SpSt-6</strain>
    </source>
</reference>
<comment type="caution">
    <text evidence="2">The sequence shown here is derived from an EMBL/GenBank/DDBJ whole genome shotgun (WGS) entry which is preliminary data.</text>
</comment>